<dbReference type="RefSeq" id="WP_145241970.1">
    <property type="nucleotide sequence ID" value="NZ_CP036273.1"/>
</dbReference>
<dbReference type="InterPro" id="IPR010895">
    <property type="entry name" value="CHRD"/>
</dbReference>
<dbReference type="GO" id="GO:0005509">
    <property type="term" value="F:calcium ion binding"/>
    <property type="evidence" value="ECO:0007669"/>
    <property type="project" value="InterPro"/>
</dbReference>
<dbReference type="SUPFAM" id="SSF51120">
    <property type="entry name" value="beta-Roll"/>
    <property type="match status" value="1"/>
</dbReference>
<dbReference type="PRINTS" id="PR01185">
    <property type="entry name" value="INTEGRINA"/>
</dbReference>
<dbReference type="OrthoDB" id="243895at2"/>
<dbReference type="Gene3D" id="2.130.10.130">
    <property type="entry name" value="Integrin alpha, N-terminal"/>
    <property type="match status" value="2"/>
</dbReference>
<dbReference type="InterPro" id="IPR001434">
    <property type="entry name" value="OmcB-like_DUF11"/>
</dbReference>
<dbReference type="SMART" id="SM00754">
    <property type="entry name" value="CHRD"/>
    <property type="match status" value="1"/>
</dbReference>
<keyword evidence="1" id="KW-0732">Signal</keyword>
<dbReference type="AlphaFoldDB" id="A0A517XXV0"/>
<gene>
    <name evidence="4" type="primary">prtC</name>
    <name evidence="4" type="ORF">ETAA1_43020</name>
</gene>
<dbReference type="PRINTS" id="PR00313">
    <property type="entry name" value="CABNDNGRPT"/>
</dbReference>
<protein>
    <submittedName>
        <fullName evidence="4">Serralysin C</fullName>
        <ecNumber evidence="4">3.4.24.40</ecNumber>
    </submittedName>
</protein>
<sequence length="1195" mass="116981">MPRPVPRPLSGRVESLEDRVTPAIAMALAGATATITGDAVSDTLVVTVDTATAGGPFLAHNRVTAGDAGFVSNLDFDSTLAGVQTLAATAASSLIISDLGDGDDALRIVRGSDGATGSGDVDATVGIDNLGGDAGDSITVDDSTRTTAATYTYNRVGVAFAGPGYNVSLNAFHSGGFFLTTGTGSDTVNVTGTFGNSQEVTLNSANGLDTVNIGAMSELSSTVTVNNTPSLTTVNIDSSADGAATYTLTAGQVTSSLAGAPVIFTPIDISVVNLTTGGAADVINVTATINQTNVTAGDGGDVVAFAAGATLSGGTLDGGAGTDTLDYTAYTTPVAVNLGLGVAGLTAALDGGQEVPSNGIAAAGTGTVSNYNALTRTFDLNLTVGGLAPAAVTGIHLHRGGLGANGPIVLDLLALGTLLPNGTGFTLALNGLDVDAFLLGGAANEAAFLGGQTYLNVHTAAFPNGAIRGQVFSTGNVALPSGTATGITSVTGVENATGGAAGDSLIGTTAANVLNGLGGNDVLLGGPGADTFLGGANDDTLIWSNGDGSDVMDGQAGNDTVAVNGNLTVADVFTVAANGSRVDFDRTSAGPFSLDIGTVETMRVAGVGGADTFTVSDLSTVANLQSVQLFGLAGTDTFEVTPSTVPVSVFGGGGTDTLNLGPTTGPTDPFVTPVADPAGGVTGSTTYTIPTPSSIFFSQIEPPPEPFNFLTVTATDGRTISVVGSTVTITVVVTNTSPVGIGGIGVSDLFPPELTGVTWTAAYTGNRSSGAASGSGDIAELVNLEAGGSVTYSVTARLRTDVAGSFTNTATATVPAGLVDGNTADNTATDSTTISAALPTALVVTGPGGGSGLRFASSGGQLVSPQTVAFFPGFLGEIHVAQGDVDDDGVPDIVAATGPGAGVFQVVRGSDGAAVTQIEPFPGYAGGLFVAVGDLTGDGKADIAVMPDAADAFTGPINRELPVRVYSGADFSLVAAFNGLADLQGASGENDGTKLGGRPAIADVNGDGTPDLLVAAGNGGGPRVTVWSGAGFPGAAGGKPTVNPLTNLFVFESTQRGGAFLTAGDVSGDGVADIIVGGGPGGGPRVRIVSGAKLFGLSNLDVNLDDPANLANGLVLNNFIAGDGNLRGGLRVAVADVDADGRADLVTGSGTGEGSSVRVYTGLALAAAFGTSSEPGVNQVLDPFAAVVPGGVWVG</sequence>
<dbReference type="InterPro" id="IPR000413">
    <property type="entry name" value="Integrin_alpha"/>
</dbReference>
<name>A0A517XXV0_9BACT</name>
<dbReference type="InterPro" id="IPR011049">
    <property type="entry name" value="Serralysin-like_metalloprot_C"/>
</dbReference>
<dbReference type="EC" id="3.4.24.40" evidence="4"/>
<keyword evidence="2" id="KW-0325">Glycoprotein</keyword>
<dbReference type="Pfam" id="PF07452">
    <property type="entry name" value="CHRD"/>
    <property type="match status" value="1"/>
</dbReference>
<evidence type="ECO:0000313" key="5">
    <source>
        <dbReference type="Proteomes" id="UP000319576"/>
    </source>
</evidence>
<dbReference type="KEGG" id="uli:ETAA1_43020"/>
<dbReference type="GO" id="GO:0016787">
    <property type="term" value="F:hydrolase activity"/>
    <property type="evidence" value="ECO:0007669"/>
    <property type="project" value="UniProtKB-KW"/>
</dbReference>
<dbReference type="InterPro" id="IPR028994">
    <property type="entry name" value="Integrin_alpha_N"/>
</dbReference>
<dbReference type="Gene3D" id="2.150.10.10">
    <property type="entry name" value="Serralysin-like metalloprotease, C-terminal"/>
    <property type="match status" value="1"/>
</dbReference>
<keyword evidence="5" id="KW-1185">Reference proteome</keyword>
<dbReference type="Proteomes" id="UP000319576">
    <property type="component" value="Chromosome"/>
</dbReference>
<dbReference type="Pfam" id="PF00353">
    <property type="entry name" value="HemolysinCabind"/>
    <property type="match status" value="2"/>
</dbReference>
<evidence type="ECO:0000256" key="1">
    <source>
        <dbReference type="ARBA" id="ARBA00022729"/>
    </source>
</evidence>
<dbReference type="InterPro" id="IPR001343">
    <property type="entry name" value="Hemolysn_Ca-bd"/>
</dbReference>
<evidence type="ECO:0000313" key="4">
    <source>
        <dbReference type="EMBL" id="QDU22324.1"/>
    </source>
</evidence>
<feature type="domain" description="CHRD" evidence="3">
    <location>
        <begin position="343"/>
        <end position="473"/>
    </location>
</feature>
<organism evidence="4 5">
    <name type="scientific">Urbifossiella limnaea</name>
    <dbReference type="NCBI Taxonomy" id="2528023"/>
    <lineage>
        <taxon>Bacteria</taxon>
        <taxon>Pseudomonadati</taxon>
        <taxon>Planctomycetota</taxon>
        <taxon>Planctomycetia</taxon>
        <taxon>Gemmatales</taxon>
        <taxon>Gemmataceae</taxon>
        <taxon>Urbifossiella</taxon>
    </lineage>
</organism>
<dbReference type="EMBL" id="CP036273">
    <property type="protein sequence ID" value="QDU22324.1"/>
    <property type="molecule type" value="Genomic_DNA"/>
</dbReference>
<keyword evidence="4" id="KW-0378">Hydrolase</keyword>
<reference evidence="4 5" key="1">
    <citation type="submission" date="2019-02" db="EMBL/GenBank/DDBJ databases">
        <title>Deep-cultivation of Planctomycetes and their phenomic and genomic characterization uncovers novel biology.</title>
        <authorList>
            <person name="Wiegand S."/>
            <person name="Jogler M."/>
            <person name="Boedeker C."/>
            <person name="Pinto D."/>
            <person name="Vollmers J."/>
            <person name="Rivas-Marin E."/>
            <person name="Kohn T."/>
            <person name="Peeters S.H."/>
            <person name="Heuer A."/>
            <person name="Rast P."/>
            <person name="Oberbeckmann S."/>
            <person name="Bunk B."/>
            <person name="Jeske O."/>
            <person name="Meyerdierks A."/>
            <person name="Storesund J.E."/>
            <person name="Kallscheuer N."/>
            <person name="Luecker S."/>
            <person name="Lage O.M."/>
            <person name="Pohl T."/>
            <person name="Merkel B.J."/>
            <person name="Hornburger P."/>
            <person name="Mueller R.-W."/>
            <person name="Bruemmer F."/>
            <person name="Labrenz M."/>
            <person name="Spormann A.M."/>
            <person name="Op den Camp H."/>
            <person name="Overmann J."/>
            <person name="Amann R."/>
            <person name="Jetten M.S.M."/>
            <person name="Mascher T."/>
            <person name="Medema M.H."/>
            <person name="Devos D.P."/>
            <person name="Kaster A.-K."/>
            <person name="Ovreas L."/>
            <person name="Rohde M."/>
            <person name="Galperin M.Y."/>
            <person name="Jogler C."/>
        </authorList>
    </citation>
    <scope>NUCLEOTIDE SEQUENCE [LARGE SCALE GENOMIC DNA]</scope>
    <source>
        <strain evidence="4 5">ETA_A1</strain>
    </source>
</reference>
<dbReference type="SUPFAM" id="SSF69318">
    <property type="entry name" value="Integrin alpha N-terminal domain"/>
    <property type="match status" value="1"/>
</dbReference>
<accession>A0A517XXV0</accession>
<dbReference type="Pfam" id="PF13517">
    <property type="entry name" value="FG-GAP_3"/>
    <property type="match status" value="2"/>
</dbReference>
<dbReference type="InterPro" id="IPR013517">
    <property type="entry name" value="FG-GAP"/>
</dbReference>
<evidence type="ECO:0000256" key="2">
    <source>
        <dbReference type="ARBA" id="ARBA00023180"/>
    </source>
</evidence>
<evidence type="ECO:0000259" key="3">
    <source>
        <dbReference type="SMART" id="SM00754"/>
    </source>
</evidence>
<proteinExistence type="predicted"/>
<dbReference type="Pfam" id="PF01345">
    <property type="entry name" value="DUF11"/>
    <property type="match status" value="1"/>
</dbReference>
<dbReference type="GO" id="GO:0007155">
    <property type="term" value="P:cell adhesion"/>
    <property type="evidence" value="ECO:0007669"/>
    <property type="project" value="InterPro"/>
</dbReference>
<dbReference type="GO" id="GO:0008305">
    <property type="term" value="C:integrin complex"/>
    <property type="evidence" value="ECO:0007669"/>
    <property type="project" value="InterPro"/>
</dbReference>